<dbReference type="OrthoDB" id="9115518at2"/>
<dbReference type="AlphaFoldDB" id="A0A7Z2G214"/>
<proteinExistence type="predicted"/>
<dbReference type="KEGG" id="pacp:FAZ97_01980"/>
<protein>
    <recommendedName>
        <fullName evidence="1">ESPR domain-containing protein</fullName>
    </recommendedName>
</protein>
<organism evidence="2 3">
    <name type="scientific">Paraburkholderia acidiphila</name>
    <dbReference type="NCBI Taxonomy" id="2571747"/>
    <lineage>
        <taxon>Bacteria</taxon>
        <taxon>Pseudomonadati</taxon>
        <taxon>Pseudomonadota</taxon>
        <taxon>Betaproteobacteria</taxon>
        <taxon>Burkholderiales</taxon>
        <taxon>Burkholderiaceae</taxon>
        <taxon>Paraburkholderia</taxon>
    </lineage>
</organism>
<evidence type="ECO:0000313" key="2">
    <source>
        <dbReference type="EMBL" id="QGZ53775.1"/>
    </source>
</evidence>
<dbReference type="InterPro" id="IPR024973">
    <property type="entry name" value="ESPR"/>
</dbReference>
<dbReference type="Proteomes" id="UP000434209">
    <property type="component" value="Chromosome 1"/>
</dbReference>
<reference evidence="2 3" key="1">
    <citation type="submission" date="2019-12" db="EMBL/GenBank/DDBJ databases">
        <title>Paraburkholderia acidiphila 7Q-K02 sp. nov and Paraburkholderia acidisoli DHF22 sp. nov., two strains isolated from forest soil.</title>
        <authorList>
            <person name="Gao Z."/>
            <person name="Qiu L."/>
        </authorList>
    </citation>
    <scope>NUCLEOTIDE SEQUENCE [LARGE SCALE GENOMIC DNA]</scope>
    <source>
        <strain evidence="2 3">7Q-K02</strain>
    </source>
</reference>
<gene>
    <name evidence="2" type="ORF">FAZ97_01980</name>
</gene>
<accession>A0A7Z2G214</accession>
<evidence type="ECO:0000313" key="3">
    <source>
        <dbReference type="Proteomes" id="UP000434209"/>
    </source>
</evidence>
<keyword evidence="3" id="KW-1185">Reference proteome</keyword>
<dbReference type="EMBL" id="CP046909">
    <property type="protein sequence ID" value="QGZ53775.1"/>
    <property type="molecule type" value="Genomic_DNA"/>
</dbReference>
<name>A0A7Z2G214_9BURK</name>
<dbReference type="Pfam" id="PF13018">
    <property type="entry name" value="ESPR"/>
    <property type="match status" value="1"/>
</dbReference>
<sequence>MNKAYRSIWNESTGTWIAAPETAKSNTGNGSTARGASFNVQAKGWKAPALKAMSVVSPTSRTASTRPMR</sequence>
<feature type="domain" description="ESPR" evidence="1">
    <location>
        <begin position="1"/>
        <end position="43"/>
    </location>
</feature>
<evidence type="ECO:0000259" key="1">
    <source>
        <dbReference type="Pfam" id="PF13018"/>
    </source>
</evidence>
<dbReference type="RefSeq" id="WP_158756946.1">
    <property type="nucleotide sequence ID" value="NZ_CP046909.1"/>
</dbReference>